<feature type="domain" description="Thioredoxin" evidence="2">
    <location>
        <begin position="5"/>
        <end position="155"/>
    </location>
</feature>
<dbReference type="GO" id="GO:0016491">
    <property type="term" value="F:oxidoreductase activity"/>
    <property type="evidence" value="ECO:0007669"/>
    <property type="project" value="InterPro"/>
</dbReference>
<evidence type="ECO:0000313" key="3">
    <source>
        <dbReference type="EMBL" id="CAJ36429.1"/>
    </source>
</evidence>
<dbReference type="InterPro" id="IPR050455">
    <property type="entry name" value="Tpx_Peroxidase_subfamily"/>
</dbReference>
<dbReference type="GO" id="GO:0016209">
    <property type="term" value="F:antioxidant activity"/>
    <property type="evidence" value="ECO:0007669"/>
    <property type="project" value="InterPro"/>
</dbReference>
<dbReference type="Gene3D" id="3.40.30.10">
    <property type="entry name" value="Glutaredoxin"/>
    <property type="match status" value="1"/>
</dbReference>
<keyword evidence="4" id="KW-1185">Reference proteome</keyword>
<reference evidence="3 4" key="1">
    <citation type="journal article" date="2006" name="Science">
        <title>Genome of rice cluster I archaea -- the key methane producers in the rice rhizosphere.</title>
        <authorList>
            <person name="Erkel C."/>
            <person name="Kube M."/>
            <person name="Reinhardt R."/>
            <person name="Liesack W."/>
        </authorList>
    </citation>
    <scope>NUCLEOTIDE SEQUENCE [LARGE SCALE GENOMIC DNA]</scope>
    <source>
        <strain evidence="4">DSM 22066 / NBRC 105507 / MRE50</strain>
    </source>
</reference>
<dbReference type="EMBL" id="AM114193">
    <property type="protein sequence ID" value="CAJ36429.1"/>
    <property type="molecule type" value="Genomic_DNA"/>
</dbReference>
<dbReference type="eggNOG" id="arCOG00310">
    <property type="taxonomic scope" value="Archaea"/>
</dbReference>
<accession>Q0W5B4</accession>
<proteinExistence type="predicted"/>
<evidence type="ECO:0000259" key="2">
    <source>
        <dbReference type="PROSITE" id="PS51352"/>
    </source>
</evidence>
<dbReference type="PANTHER" id="PTHR43110">
    <property type="entry name" value="THIOL PEROXIDASE"/>
    <property type="match status" value="1"/>
</dbReference>
<dbReference type="InterPro" id="IPR036249">
    <property type="entry name" value="Thioredoxin-like_sf"/>
</dbReference>
<evidence type="ECO:0000256" key="1">
    <source>
        <dbReference type="ARBA" id="ARBA00023284"/>
    </source>
</evidence>
<dbReference type="KEGG" id="rci:RCIX1119"/>
<dbReference type="InterPro" id="IPR000866">
    <property type="entry name" value="AhpC/TSA"/>
</dbReference>
<dbReference type="Pfam" id="PF00578">
    <property type="entry name" value="AhpC-TSA"/>
    <property type="match status" value="1"/>
</dbReference>
<evidence type="ECO:0000313" key="4">
    <source>
        <dbReference type="Proteomes" id="UP000000663"/>
    </source>
</evidence>
<dbReference type="PANTHER" id="PTHR43110:SF1">
    <property type="entry name" value="THIOL PEROXIDASE"/>
    <property type="match status" value="1"/>
</dbReference>
<dbReference type="Proteomes" id="UP000000663">
    <property type="component" value="Chromosome"/>
</dbReference>
<protein>
    <submittedName>
        <fullName evidence="3">Peroxiredoxin-like bacterioferritin comigratory protein</fullName>
    </submittedName>
</protein>
<name>Q0W5B4_METAR</name>
<dbReference type="PROSITE" id="PS51352">
    <property type="entry name" value="THIOREDOXIN_2"/>
    <property type="match status" value="1"/>
</dbReference>
<organism evidence="3 4">
    <name type="scientific">Methanocella arvoryzae (strain DSM 22066 / NBRC 105507 / MRE50)</name>
    <dbReference type="NCBI Taxonomy" id="351160"/>
    <lineage>
        <taxon>Archaea</taxon>
        <taxon>Methanobacteriati</taxon>
        <taxon>Methanobacteriota</taxon>
        <taxon>Stenosarchaea group</taxon>
        <taxon>Methanomicrobia</taxon>
        <taxon>Methanocellales</taxon>
        <taxon>Methanocellaceae</taxon>
        <taxon>Methanocella</taxon>
    </lineage>
</organism>
<dbReference type="AlphaFoldDB" id="Q0W5B4"/>
<gene>
    <name evidence="3" type="primary">bcp-2</name>
    <name evidence="3" type="ORF">RCIX1119</name>
</gene>
<sequence>MILRLDVGSRAEDARLKNADGKDVSLSDYIGRSNLVMIFFLGGFDLHSMRSLRDFIDRYQDLRELGADVIAITPELPGKVKTITENLKPPFTLLSDPELDSVRKYDVYNPTTNWTWPAAFIIDKDGVIQYAYRGASPPNVPDLGYITMKLRQMAGAK</sequence>
<dbReference type="SUPFAM" id="SSF52833">
    <property type="entry name" value="Thioredoxin-like"/>
    <property type="match status" value="1"/>
</dbReference>
<dbReference type="InterPro" id="IPR013766">
    <property type="entry name" value="Thioredoxin_domain"/>
</dbReference>
<keyword evidence="1" id="KW-0676">Redox-active center</keyword>